<keyword evidence="3" id="KW-1185">Reference proteome</keyword>
<dbReference type="InterPro" id="IPR035093">
    <property type="entry name" value="RelE/ParE_toxin_dom_sf"/>
</dbReference>
<dbReference type="Gene3D" id="3.30.2310.20">
    <property type="entry name" value="RelE-like"/>
    <property type="match status" value="1"/>
</dbReference>
<keyword evidence="1" id="KW-1277">Toxin-antitoxin system</keyword>
<name>A0A139X8R5_9CYAN</name>
<dbReference type="STRING" id="128403.WA1_23290"/>
<dbReference type="AlphaFoldDB" id="A0A139X8R5"/>
<evidence type="ECO:0000313" key="3">
    <source>
        <dbReference type="Proteomes" id="UP000076925"/>
    </source>
</evidence>
<gene>
    <name evidence="2" type="ORF">WA1_23290</name>
</gene>
<organism evidence="2 3">
    <name type="scientific">Scytonema hofmannii PCC 7110</name>
    <dbReference type="NCBI Taxonomy" id="128403"/>
    <lineage>
        <taxon>Bacteria</taxon>
        <taxon>Bacillati</taxon>
        <taxon>Cyanobacteriota</taxon>
        <taxon>Cyanophyceae</taxon>
        <taxon>Nostocales</taxon>
        <taxon>Scytonemataceae</taxon>
        <taxon>Scytonema</taxon>
    </lineage>
</organism>
<comment type="caution">
    <text evidence="2">The sequence shown here is derived from an EMBL/GenBank/DDBJ whole genome shotgun (WGS) entry which is preliminary data.</text>
</comment>
<evidence type="ECO:0000313" key="2">
    <source>
        <dbReference type="EMBL" id="KYC41045.1"/>
    </source>
</evidence>
<proteinExistence type="predicted"/>
<dbReference type="OrthoDB" id="278204at2"/>
<evidence type="ECO:0000256" key="1">
    <source>
        <dbReference type="ARBA" id="ARBA00022649"/>
    </source>
</evidence>
<reference evidence="2 3" key="1">
    <citation type="journal article" date="2013" name="Genome Biol. Evol.">
        <title>Genomes of Stigonematalean cyanobacteria (subsection V) and the evolution of oxygenic photosynthesis from prokaryotes to plastids.</title>
        <authorList>
            <person name="Dagan T."/>
            <person name="Roettger M."/>
            <person name="Stucken K."/>
            <person name="Landan G."/>
            <person name="Koch R."/>
            <person name="Major P."/>
            <person name="Gould S.B."/>
            <person name="Goremykin V.V."/>
            <person name="Rippka R."/>
            <person name="Tandeau de Marsac N."/>
            <person name="Gugger M."/>
            <person name="Lockhart P.J."/>
            <person name="Allen J.F."/>
            <person name="Brune I."/>
            <person name="Maus I."/>
            <person name="Puhler A."/>
            <person name="Martin W.F."/>
        </authorList>
    </citation>
    <scope>NUCLEOTIDE SEQUENCE [LARGE SCALE GENOMIC DNA]</scope>
    <source>
        <strain evidence="2 3">PCC 7110</strain>
    </source>
</reference>
<dbReference type="EMBL" id="ANNX02000025">
    <property type="protein sequence ID" value="KYC41045.1"/>
    <property type="molecule type" value="Genomic_DNA"/>
</dbReference>
<accession>A0A139X8R5</accession>
<dbReference type="Proteomes" id="UP000076925">
    <property type="component" value="Unassembled WGS sequence"/>
</dbReference>
<protein>
    <submittedName>
        <fullName evidence="2">Recombinase</fullName>
    </submittedName>
</protein>
<dbReference type="InterPro" id="IPR007712">
    <property type="entry name" value="RelE/ParE_toxin"/>
</dbReference>
<dbReference type="Pfam" id="PF05016">
    <property type="entry name" value="ParE_toxin"/>
    <property type="match status" value="1"/>
</dbReference>
<sequence length="99" mass="11809">MAKPVVLTPEAEEDSDQAYFWYESRRIGLGREFLTAVDACIQSIHRNPKLYQVLYKGYRRAVIRRFPYAVLYEETDTEIVVYAVFDSRQDPSKWRERLQ</sequence>
<dbReference type="RefSeq" id="WP_017740169.1">
    <property type="nucleotide sequence ID" value="NZ_KQ976354.1"/>
</dbReference>